<dbReference type="PANTHER" id="PTHR46599">
    <property type="entry name" value="PIGGYBAC TRANSPOSABLE ELEMENT-DERIVED PROTEIN 4"/>
    <property type="match status" value="1"/>
</dbReference>
<evidence type="ECO:0000259" key="1">
    <source>
        <dbReference type="Pfam" id="PF13843"/>
    </source>
</evidence>
<organism evidence="2 3">
    <name type="scientific">Phytophthora oleae</name>
    <dbReference type="NCBI Taxonomy" id="2107226"/>
    <lineage>
        <taxon>Eukaryota</taxon>
        <taxon>Sar</taxon>
        <taxon>Stramenopiles</taxon>
        <taxon>Oomycota</taxon>
        <taxon>Peronosporomycetes</taxon>
        <taxon>Peronosporales</taxon>
        <taxon>Peronosporaceae</taxon>
        <taxon>Phytophthora</taxon>
    </lineage>
</organism>
<dbReference type="PANTHER" id="PTHR46599:SF3">
    <property type="entry name" value="PIGGYBAC TRANSPOSABLE ELEMENT-DERIVED PROTEIN 4"/>
    <property type="match status" value="1"/>
</dbReference>
<gene>
    <name evidence="2" type="ORF">V7S43_019102</name>
</gene>
<comment type="caution">
    <text evidence="2">The sequence shown here is derived from an EMBL/GenBank/DDBJ whole genome shotgun (WGS) entry which is preliminary data.</text>
</comment>
<dbReference type="EMBL" id="JBIMZQ010000067">
    <property type="protein sequence ID" value="KAL3657189.1"/>
    <property type="molecule type" value="Genomic_DNA"/>
</dbReference>
<keyword evidence="3" id="KW-1185">Reference proteome</keyword>
<name>A0ABD3EVP8_9STRA</name>
<reference evidence="2 3" key="1">
    <citation type="submission" date="2024-09" db="EMBL/GenBank/DDBJ databases">
        <title>Genome sequencing and assembly of Phytophthora oleae, isolate VK10A, causative agent of rot of olive drupes.</title>
        <authorList>
            <person name="Conti Taguali S."/>
            <person name="Riolo M."/>
            <person name="La Spada F."/>
            <person name="Cacciola S.O."/>
            <person name="Dionisio G."/>
        </authorList>
    </citation>
    <scope>NUCLEOTIDE SEQUENCE [LARGE SCALE GENOMIC DNA]</scope>
    <source>
        <strain evidence="2 3">VK10A</strain>
    </source>
</reference>
<protein>
    <recommendedName>
        <fullName evidence="1">PiggyBac transposable element-derived protein domain-containing protein</fullName>
    </recommendedName>
</protein>
<proteinExistence type="predicted"/>
<evidence type="ECO:0000313" key="2">
    <source>
        <dbReference type="EMBL" id="KAL3657189.1"/>
    </source>
</evidence>
<dbReference type="InterPro" id="IPR029526">
    <property type="entry name" value="PGBD"/>
</dbReference>
<evidence type="ECO:0000313" key="3">
    <source>
        <dbReference type="Proteomes" id="UP001632037"/>
    </source>
</evidence>
<accession>A0ABD3EVP8</accession>
<feature type="domain" description="PiggyBac transposable element-derived protein" evidence="1">
    <location>
        <begin position="72"/>
        <end position="344"/>
    </location>
</feature>
<sequence length="348" mass="40397">MDETFIASLQLDADALDRRSLQQREDALRGMQWTSVSSSFESDAAAYSGLGQEHAQPVGELRKLCHSPLLRFFYFMLKSMWVMINQETNVYSLQQVDRRAQAIQSRQAKQADRRQETLKNIRRRLRAKPAYQTHEVLHVVGLLVARMLCPQKRFPAHWSMVEDGAVPAGNFGRFMARNRCQDILRDLHFVDNQGERNRDKLWKLRPVISRVQQRFLVGWSLPTVFSFNEGVLPATSKRNTTRMFMPDKPHRNGTKMFMTCDSRTAYCHRFEMYAGKRHTEEVGSSSFDHKRGTAAVVRNLKLIRGESDRQRWHAVVIDRYYSSILLAIELLKMNVYVVGTIMVNARVQ</sequence>
<dbReference type="Pfam" id="PF13843">
    <property type="entry name" value="DDE_Tnp_1_7"/>
    <property type="match status" value="1"/>
</dbReference>
<dbReference type="Proteomes" id="UP001632037">
    <property type="component" value="Unassembled WGS sequence"/>
</dbReference>
<dbReference type="AlphaFoldDB" id="A0ABD3EVP8"/>